<evidence type="ECO:0000256" key="1">
    <source>
        <dbReference type="SAM" id="MobiDB-lite"/>
    </source>
</evidence>
<feature type="transmembrane region" description="Helical" evidence="2">
    <location>
        <begin position="334"/>
        <end position="352"/>
    </location>
</feature>
<protein>
    <submittedName>
        <fullName evidence="5">Alpha-(1-&gt;3)-arabinofuranosyltransferase</fullName>
        <ecNumber evidence="5">2.4.2.47</ecNumber>
    </submittedName>
</protein>
<gene>
    <name evidence="5" type="primary">aftD</name>
    <name evidence="5" type="ORF">CGLAU_11350</name>
</gene>
<feature type="chain" id="PRO_5012523927" evidence="3">
    <location>
        <begin position="25"/>
        <end position="986"/>
    </location>
</feature>
<feature type="transmembrane region" description="Helical" evidence="2">
    <location>
        <begin position="952"/>
        <end position="970"/>
    </location>
</feature>
<evidence type="ECO:0000256" key="3">
    <source>
        <dbReference type="SAM" id="SignalP"/>
    </source>
</evidence>
<dbReference type="OrthoDB" id="5242711at2"/>
<dbReference type="Proteomes" id="UP000217209">
    <property type="component" value="Chromosome"/>
</dbReference>
<proteinExistence type="predicted"/>
<keyword evidence="2" id="KW-1133">Transmembrane helix</keyword>
<feature type="transmembrane region" description="Helical" evidence="2">
    <location>
        <begin position="920"/>
        <end position="940"/>
    </location>
</feature>
<feature type="signal peptide" evidence="3">
    <location>
        <begin position="1"/>
        <end position="24"/>
    </location>
</feature>
<keyword evidence="2" id="KW-0812">Transmembrane</keyword>
<name>A0A1Q2HZC9_9CORY</name>
<dbReference type="RefSeq" id="WP_157731378.1">
    <property type="nucleotide sequence ID" value="NZ_CP019688.1"/>
</dbReference>
<organism evidence="5 6">
    <name type="scientific">Corynebacterium glaucum</name>
    <dbReference type="NCBI Taxonomy" id="187491"/>
    <lineage>
        <taxon>Bacteria</taxon>
        <taxon>Bacillati</taxon>
        <taxon>Actinomycetota</taxon>
        <taxon>Actinomycetes</taxon>
        <taxon>Mycobacteriales</taxon>
        <taxon>Corynebacteriaceae</taxon>
        <taxon>Corynebacterium</taxon>
    </lineage>
</organism>
<dbReference type="EMBL" id="CP019688">
    <property type="protein sequence ID" value="AQQ16201.1"/>
    <property type="molecule type" value="Genomic_DNA"/>
</dbReference>
<dbReference type="EC" id="2.4.2.47" evidence="5"/>
<dbReference type="InterPro" id="IPR021798">
    <property type="entry name" value="AftD_N"/>
</dbReference>
<dbReference type="KEGG" id="cgv:CGLAU_11350"/>
<evidence type="ECO:0000313" key="6">
    <source>
        <dbReference type="Proteomes" id="UP000217209"/>
    </source>
</evidence>
<sequence length="986" mass="106678" precursor="true">MRTHWLGWLALTLLALLQPPGQIAADTKFDLTANPAGFLRNALHIYTDEFPLGQVQNQAYGYLFPQGPFFLLADWLHVPDWVAQRIWWALLLSIAYSGPLVLARRIGITATLPAVTAAVLYALSPRILTTLTAISSEAWPVALVPWTLVPLVGKRPNVAAAVVPVALMGGVNATATIAACAPAAVYLLARGKFGKLCWFTAGAMVVSAWWIGPLFVLGAYSAPFLDYIESATVTTTWLNSVEILRGTTSWAPFVETERLAGFLLVAEPTFIIATCVVAALGLAGLSRADFPQRRAFISIFAVGFALLASAHFLVPLYDTLLAPFRNLHKFDPLVRLPLVLGVGWLLSVKHAAPKTTAALLAAAIAIAPAWSLRLLPQGTWDEISDDWIAAGEWLDEHAAGTRTLVVPAAPFARQEWGWTRDEPIQALTSSRFAFRDAIPLVNPEAIRGLDGQVEVVDKQALLSIGVGAVVVRRDLEHQTPTPSLGKPTASFGDVDIFMLDTNRDMMITADEPLRAQVGGEGLPLLWRELGYFPVMLDRRDENPRHTIVTDTPALANRNYGNGAQSAHLATPEEDESVHNAAKDYVSQSRRTKVHMEGEARASSSAADSGTFRTDASKSLTAAFDGLEDTAWWPAPGDTDTYIEFTPQTDTFSITATANTEVIISGDGPDRTVSLVGGQPRTLATNGARRITLTEPVGITEIDAGISRIVDVDRPGDAYFFQRIFPATEVLQRRFVTDIDAEWTLSAPARIDGREVEGTVFLPAGQHELVTSAETIMLTHAPLVLPSWEPFAGQAQAADTDRIILTTRAFNNGLRASVGSTELEPLLIDAGAQAFRLPAGTSGEFTMWHEGDQLYRRTLFFGGVFSLLVLAACLWLPRRRHERYESATSTFAALPLLVVVVANPLIGAASVALAWTVRRFTLIPSSWLAGGAMTFAGLWLARAPWPNPNYAGDTWLLALAGCFAVACLAFPDQPDSTNRAPGTSTNS</sequence>
<feature type="transmembrane region" description="Helical" evidence="2">
    <location>
        <begin position="858"/>
        <end position="876"/>
    </location>
</feature>
<accession>A0A1Q2HZC9</accession>
<dbReference type="Pfam" id="PF11847">
    <property type="entry name" value="GT-C_AftD"/>
    <property type="match status" value="1"/>
</dbReference>
<feature type="domain" description="Alpha-(1-&gt;3)-arabinofuranosyltransferase N-terminal GT-C" evidence="4">
    <location>
        <begin position="11"/>
        <end position="479"/>
    </location>
</feature>
<feature type="region of interest" description="Disordered" evidence="1">
    <location>
        <begin position="555"/>
        <end position="611"/>
    </location>
</feature>
<keyword evidence="3" id="KW-0732">Signal</keyword>
<reference evidence="5 6" key="1">
    <citation type="submission" date="2016-12" db="EMBL/GenBank/DDBJ databases">
        <authorList>
            <person name="Song W.-J."/>
            <person name="Kurnit D.M."/>
        </authorList>
    </citation>
    <scope>NUCLEOTIDE SEQUENCE [LARGE SCALE GENOMIC DNA]</scope>
    <source>
        <strain evidence="5 6">DSM 30827</strain>
    </source>
</reference>
<keyword evidence="5" id="KW-0328">Glycosyltransferase</keyword>
<evidence type="ECO:0000256" key="2">
    <source>
        <dbReference type="SAM" id="Phobius"/>
    </source>
</evidence>
<feature type="transmembrane region" description="Helical" evidence="2">
    <location>
        <begin position="259"/>
        <end position="283"/>
    </location>
</feature>
<feature type="transmembrane region" description="Helical" evidence="2">
    <location>
        <begin position="159"/>
        <end position="189"/>
    </location>
</feature>
<evidence type="ECO:0000313" key="5">
    <source>
        <dbReference type="EMBL" id="AQQ16201.1"/>
    </source>
</evidence>
<feature type="compositionally biased region" description="Polar residues" evidence="1">
    <location>
        <begin position="601"/>
        <end position="611"/>
    </location>
</feature>
<feature type="transmembrane region" description="Helical" evidence="2">
    <location>
        <begin position="295"/>
        <end position="314"/>
    </location>
</feature>
<feature type="transmembrane region" description="Helical" evidence="2">
    <location>
        <begin position="196"/>
        <end position="220"/>
    </location>
</feature>
<dbReference type="GO" id="GO:0016757">
    <property type="term" value="F:glycosyltransferase activity"/>
    <property type="evidence" value="ECO:0007669"/>
    <property type="project" value="UniProtKB-KW"/>
</dbReference>
<evidence type="ECO:0000259" key="4">
    <source>
        <dbReference type="Pfam" id="PF11847"/>
    </source>
</evidence>
<keyword evidence="6" id="KW-1185">Reference proteome</keyword>
<feature type="transmembrane region" description="Helical" evidence="2">
    <location>
        <begin position="888"/>
        <end position="914"/>
    </location>
</feature>
<keyword evidence="2" id="KW-0472">Membrane</keyword>
<dbReference type="AlphaFoldDB" id="A0A1Q2HZC9"/>
<keyword evidence="5" id="KW-0808">Transferase</keyword>